<comment type="caution">
    <text evidence="3">The sequence shown here is derived from an EMBL/GenBank/DDBJ whole genome shotgun (WGS) entry which is preliminary data.</text>
</comment>
<dbReference type="InterPro" id="IPR036890">
    <property type="entry name" value="HATPase_C_sf"/>
</dbReference>
<feature type="region of interest" description="Disordered" evidence="1">
    <location>
        <begin position="1"/>
        <end position="20"/>
    </location>
</feature>
<feature type="region of interest" description="Disordered" evidence="1">
    <location>
        <begin position="127"/>
        <end position="153"/>
    </location>
</feature>
<gene>
    <name evidence="3" type="ORF">JD82_03816</name>
</gene>
<organism evidence="3 4">
    <name type="scientific">Prauserella rugosa</name>
    <dbReference type="NCBI Taxonomy" id="43354"/>
    <lineage>
        <taxon>Bacteria</taxon>
        <taxon>Bacillati</taxon>
        <taxon>Actinomycetota</taxon>
        <taxon>Actinomycetes</taxon>
        <taxon>Pseudonocardiales</taxon>
        <taxon>Pseudonocardiaceae</taxon>
        <taxon>Prauserella</taxon>
    </lineage>
</organism>
<sequence length="153" mass="16254">MTETESTGPRHTGAQPGELGEDDVEVRLGANLTHLPIVRSIAANVAVRADFDLDAIADLRLAVDEACSTLITRAVAGSTMTCRFVIDDGELRFHGTVASAEQEAPSTASFGWKVLTTLADTANTWLDSEGRDGADGPHGQVHVELTKRKPTLT</sequence>
<feature type="domain" description="Histidine kinase/HSP90-like ATPase" evidence="2">
    <location>
        <begin position="30"/>
        <end position="93"/>
    </location>
</feature>
<accession>A0A660CLK9</accession>
<proteinExistence type="predicted"/>
<evidence type="ECO:0000256" key="1">
    <source>
        <dbReference type="SAM" id="MobiDB-lite"/>
    </source>
</evidence>
<evidence type="ECO:0000313" key="4">
    <source>
        <dbReference type="Proteomes" id="UP000317303"/>
    </source>
</evidence>
<dbReference type="OrthoDB" id="3694612at2"/>
<keyword evidence="3" id="KW-0418">Kinase</keyword>
<name>A0A660CLK9_9PSEU</name>
<dbReference type="Pfam" id="PF13581">
    <property type="entry name" value="HATPase_c_2"/>
    <property type="match status" value="1"/>
</dbReference>
<dbReference type="GO" id="GO:0016301">
    <property type="term" value="F:kinase activity"/>
    <property type="evidence" value="ECO:0007669"/>
    <property type="project" value="UniProtKB-KW"/>
</dbReference>
<dbReference type="InterPro" id="IPR003594">
    <property type="entry name" value="HATPase_dom"/>
</dbReference>
<reference evidence="3 4" key="1">
    <citation type="submission" date="2019-07" db="EMBL/GenBank/DDBJ databases">
        <title>R&amp;d 2014.</title>
        <authorList>
            <person name="Klenk H.-P."/>
        </authorList>
    </citation>
    <scope>NUCLEOTIDE SEQUENCE [LARGE SCALE GENOMIC DNA]</scope>
    <source>
        <strain evidence="3 4">DSM 43194</strain>
    </source>
</reference>
<keyword evidence="4" id="KW-1185">Reference proteome</keyword>
<dbReference type="EMBL" id="VLJV01000001">
    <property type="protein sequence ID" value="TWH21945.1"/>
    <property type="molecule type" value="Genomic_DNA"/>
</dbReference>
<evidence type="ECO:0000313" key="3">
    <source>
        <dbReference type="EMBL" id="TWH21945.1"/>
    </source>
</evidence>
<evidence type="ECO:0000259" key="2">
    <source>
        <dbReference type="Pfam" id="PF13581"/>
    </source>
</evidence>
<dbReference type="RefSeq" id="WP_030529967.1">
    <property type="nucleotide sequence ID" value="NZ_JOIJ01000001.1"/>
</dbReference>
<dbReference type="Gene3D" id="3.30.565.10">
    <property type="entry name" value="Histidine kinase-like ATPase, C-terminal domain"/>
    <property type="match status" value="1"/>
</dbReference>
<keyword evidence="3" id="KW-0808">Transferase</keyword>
<dbReference type="AlphaFoldDB" id="A0A660CLK9"/>
<dbReference type="Proteomes" id="UP000317303">
    <property type="component" value="Unassembled WGS sequence"/>
</dbReference>
<protein>
    <submittedName>
        <fullName evidence="3">Serine/threonine-protein kinase RsbW</fullName>
    </submittedName>
</protein>